<feature type="compositionally biased region" description="Basic and acidic residues" evidence="6">
    <location>
        <begin position="36"/>
        <end position="45"/>
    </location>
</feature>
<feature type="compositionally biased region" description="Basic and acidic residues" evidence="6">
    <location>
        <begin position="179"/>
        <end position="192"/>
    </location>
</feature>
<keyword evidence="9" id="KW-1185">Reference proteome</keyword>
<feature type="region of interest" description="Disordered" evidence="6">
    <location>
        <begin position="133"/>
        <end position="236"/>
    </location>
</feature>
<keyword evidence="4" id="KW-0805">Transcription regulation</keyword>
<evidence type="ECO:0000256" key="2">
    <source>
        <dbReference type="ARBA" id="ARBA00022771"/>
    </source>
</evidence>
<reference evidence="8 9" key="2">
    <citation type="submission" date="2024-10" db="EMBL/GenBank/DDBJ databases">
        <authorList>
            <person name="Ryan C."/>
        </authorList>
    </citation>
    <scope>NUCLEOTIDE SEQUENCE [LARGE SCALE GENOMIC DNA]</scope>
</reference>
<dbReference type="InterPro" id="IPR056280">
    <property type="entry name" value="AIPP2-like_SPOC"/>
</dbReference>
<feature type="region of interest" description="Disordered" evidence="6">
    <location>
        <begin position="911"/>
        <end position="932"/>
    </location>
</feature>
<reference evidence="9" key="1">
    <citation type="submission" date="2024-06" db="EMBL/GenBank/DDBJ databases">
        <authorList>
            <person name="Ryan C."/>
        </authorList>
    </citation>
    <scope>NUCLEOTIDE SEQUENCE [LARGE SCALE GENOMIC DNA]</scope>
</reference>
<feature type="region of interest" description="Disordered" evidence="6">
    <location>
        <begin position="963"/>
        <end position="1026"/>
    </location>
</feature>
<evidence type="ECO:0000313" key="8">
    <source>
        <dbReference type="EMBL" id="CAL4913252.1"/>
    </source>
</evidence>
<evidence type="ECO:0000256" key="5">
    <source>
        <dbReference type="ARBA" id="ARBA00023163"/>
    </source>
</evidence>
<dbReference type="InterPro" id="IPR049914">
    <property type="entry name" value="PHD1-3/5-6"/>
</dbReference>
<proteinExistence type="predicted"/>
<evidence type="ECO:0000313" key="9">
    <source>
        <dbReference type="Proteomes" id="UP001497457"/>
    </source>
</evidence>
<keyword evidence="2" id="KW-0863">Zinc-finger</keyword>
<feature type="compositionally biased region" description="Pro residues" evidence="6">
    <location>
        <begin position="1"/>
        <end position="16"/>
    </location>
</feature>
<dbReference type="PANTHER" id="PTHR33304">
    <property type="match status" value="1"/>
</dbReference>
<dbReference type="GO" id="GO:0008270">
    <property type="term" value="F:zinc ion binding"/>
    <property type="evidence" value="ECO:0007669"/>
    <property type="project" value="UniProtKB-KW"/>
</dbReference>
<organism evidence="8 9">
    <name type="scientific">Urochloa decumbens</name>
    <dbReference type="NCBI Taxonomy" id="240449"/>
    <lineage>
        <taxon>Eukaryota</taxon>
        <taxon>Viridiplantae</taxon>
        <taxon>Streptophyta</taxon>
        <taxon>Embryophyta</taxon>
        <taxon>Tracheophyta</taxon>
        <taxon>Spermatophyta</taxon>
        <taxon>Magnoliopsida</taxon>
        <taxon>Liliopsida</taxon>
        <taxon>Poales</taxon>
        <taxon>Poaceae</taxon>
        <taxon>PACMAD clade</taxon>
        <taxon>Panicoideae</taxon>
        <taxon>Panicodae</taxon>
        <taxon>Paniceae</taxon>
        <taxon>Melinidinae</taxon>
        <taxon>Urochloa</taxon>
    </lineage>
</organism>
<dbReference type="Proteomes" id="UP001497457">
    <property type="component" value="Chromosome 13rd"/>
</dbReference>
<feature type="compositionally biased region" description="Polar residues" evidence="6">
    <location>
        <begin position="199"/>
        <end position="233"/>
    </location>
</feature>
<dbReference type="EMBL" id="OZ075123">
    <property type="protein sequence ID" value="CAL4913252.1"/>
    <property type="molecule type" value="Genomic_DNA"/>
</dbReference>
<dbReference type="Pfam" id="PF23121">
    <property type="entry name" value="SPOC_AIPP2"/>
    <property type="match status" value="1"/>
</dbReference>
<dbReference type="PANTHER" id="PTHR33304:SF3">
    <property type="entry name" value="EXPRESSED PROTEIN"/>
    <property type="match status" value="1"/>
</dbReference>
<accession>A0ABC8WQM8</accession>
<keyword evidence="3" id="KW-0862">Zinc</keyword>
<feature type="compositionally biased region" description="Basic and acidic residues" evidence="6">
    <location>
        <begin position="973"/>
        <end position="996"/>
    </location>
</feature>
<feature type="region of interest" description="Disordered" evidence="6">
    <location>
        <begin position="279"/>
        <end position="302"/>
    </location>
</feature>
<feature type="compositionally biased region" description="Basic and acidic residues" evidence="6">
    <location>
        <begin position="86"/>
        <end position="97"/>
    </location>
</feature>
<evidence type="ECO:0000259" key="7">
    <source>
        <dbReference type="Pfam" id="PF23121"/>
    </source>
</evidence>
<sequence length="1074" mass="114643">MAHPVRPPARHPPNPSIGPTSRSAAPHLSPTTPAARRPDTPRRAAQDTPWAPCVDGSRNTALSQCKQDPRHNQIHQANEATSRTKGIVEPDSSDKLKTPRFSGGTYSKPDARVKLIPAEDITYVQHRKQYGRTVGSAGLQKRHCRRSITPPPNSRKVSLVGSTSLNQSPKTSASSHDSCLSRKGLDTTENRRPFARGHITSSVTPQITSLKNTASPSCKSSQPMSTNSNTDGTPRNLGRMDCTKALASSSLSILSSQGQSNKKLSVSLPKGAMINPVSPSPRQMRAPHPSEDPVCTKAGPSSKSLCTPESGKLCSRNIIVTTRSTTALGLQVPVVEPALLSPTSVLSERPIEVCPNTRTAAPVVQEPSVKPVLLSPIPLRNESSMECNNIPPIHSAQSIASTQHGALLQEGNSGASIDCSRPSGAPVILHTKLHEKHRQPEGCWKGNFRVTGELFHTYDGLEAHLAPEIYSKAYDASKHMPETLNLEAVPLSQLWPKKFKMEPPDSGDIGLWFVSSHKRPDKSFDHLLEKVASHSGLVTKIGDTELAIFSSELLPPNDQRKNGDLYFWGVFGNHIRKKRCQPCSRIENVKEVGTKLDVTKGRETDTESDIGMGLGARGNPTVATGNKERVRDNYEGIAKVLDFTGGKEAGRVNDCMAVLGTSDSNPTSSCSAPAASLLKGCHSNDSANKSAFSLEDSACQPADRSSASSDLVLDIPPGFSLDIPPGFTRAHCQPQIAAAAGPCADAPASLILGTPPGFPTDIPPGFMPCADAPASLILGTPPGFPTDIPPGFMPCADAPASLILGTPPGFPTDIPPSFMPCADVPPSLILDTPPGFLTDIPPGFTEAHRMPAAISSAGAATRASIPDTEKKPLIRFSLNVPRPVKMEAPPGFTALHAVKKEPGLPAVDKATEKQTVTASSMGKAGKADEMGIMDNEVKVEQDENSEEREFPKIRRLVDLYPSDSTEFFQPPHLPDKVQEQAPEKQIHQRKRGRDESPEPAPADTTTRWPNVNGRIALNNSASQGNGKVRCLCASPEGRAVLPTRAPGLASSGDHLDSESISCRCVVCGEEFPAQ</sequence>
<protein>
    <recommendedName>
        <fullName evidence="7">AIPP2-like SPOC-like domain-containing protein</fullName>
    </recommendedName>
</protein>
<gene>
    <name evidence="8" type="ORF">URODEC1_LOCUS16116</name>
</gene>
<feature type="domain" description="AIPP2-like SPOC-like" evidence="7">
    <location>
        <begin position="444"/>
        <end position="571"/>
    </location>
</feature>
<feature type="compositionally biased region" description="Polar residues" evidence="6">
    <location>
        <begin position="74"/>
        <end position="84"/>
    </location>
</feature>
<evidence type="ECO:0000256" key="4">
    <source>
        <dbReference type="ARBA" id="ARBA00023015"/>
    </source>
</evidence>
<evidence type="ECO:0000256" key="3">
    <source>
        <dbReference type="ARBA" id="ARBA00022833"/>
    </source>
</evidence>
<name>A0ABC8WQM8_9POAL</name>
<keyword evidence="5" id="KW-0804">Transcription</keyword>
<feature type="compositionally biased region" description="Polar residues" evidence="6">
    <location>
        <begin position="160"/>
        <end position="178"/>
    </location>
</feature>
<dbReference type="AlphaFoldDB" id="A0ABC8WQM8"/>
<feature type="region of interest" description="Disordered" evidence="6">
    <location>
        <begin position="1"/>
        <end position="108"/>
    </location>
</feature>
<keyword evidence="1" id="KW-0479">Metal-binding</keyword>
<evidence type="ECO:0000256" key="6">
    <source>
        <dbReference type="SAM" id="MobiDB-lite"/>
    </source>
</evidence>
<feature type="compositionally biased region" description="Polar residues" evidence="6">
    <location>
        <begin position="57"/>
        <end position="66"/>
    </location>
</feature>
<evidence type="ECO:0000256" key="1">
    <source>
        <dbReference type="ARBA" id="ARBA00022723"/>
    </source>
</evidence>